<feature type="region of interest" description="Disordered" evidence="1">
    <location>
        <begin position="56"/>
        <end position="76"/>
    </location>
</feature>
<gene>
    <name evidence="3" type="primary">LOC105140548</name>
</gene>
<sequence>MSAKRSWTSYNLRSFLELIHRYRASSSNVSTVSKIGQGLSIHQGLQLINANSQKGRRFDSNKMKNDKVAPAPVPNPPGSNFPHWAKWILGTILSILLPFWQQEWEKLRRIEGESEIIVEEVEHVAEVVEKVATVAEKVSEEVAEVLPENGKLKQTALLIEAVSKATAHDAKLTQDFIHQVDAVKHDIDDLETMVEPVIEKLVQQNSQGK</sequence>
<dbReference type="GeneID" id="105140548"/>
<proteinExistence type="predicted"/>
<organism evidence="2 3">
    <name type="scientific">Populus euphratica</name>
    <name type="common">Euphrates poplar</name>
    <dbReference type="NCBI Taxonomy" id="75702"/>
    <lineage>
        <taxon>Eukaryota</taxon>
        <taxon>Viridiplantae</taxon>
        <taxon>Streptophyta</taxon>
        <taxon>Embryophyta</taxon>
        <taxon>Tracheophyta</taxon>
        <taxon>Spermatophyta</taxon>
        <taxon>Magnoliopsida</taxon>
        <taxon>eudicotyledons</taxon>
        <taxon>Gunneridae</taxon>
        <taxon>Pentapetalae</taxon>
        <taxon>rosids</taxon>
        <taxon>fabids</taxon>
        <taxon>Malpighiales</taxon>
        <taxon>Salicaceae</taxon>
        <taxon>Saliceae</taxon>
        <taxon>Populus</taxon>
    </lineage>
</organism>
<dbReference type="RefSeq" id="XP_011045721.1">
    <property type="nucleotide sequence ID" value="XM_011047419.1"/>
</dbReference>
<dbReference type="Proteomes" id="UP000694918">
    <property type="component" value="Unplaced"/>
</dbReference>
<dbReference type="AlphaFoldDB" id="A0AAJ6VE10"/>
<dbReference type="PANTHER" id="PTHR33735">
    <property type="entry name" value="EXPRESSED PROTEIN"/>
    <property type="match status" value="1"/>
</dbReference>
<feature type="compositionally biased region" description="Basic and acidic residues" evidence="1">
    <location>
        <begin position="56"/>
        <end position="67"/>
    </location>
</feature>
<evidence type="ECO:0000256" key="1">
    <source>
        <dbReference type="SAM" id="MobiDB-lite"/>
    </source>
</evidence>
<keyword evidence="2" id="KW-1185">Reference proteome</keyword>
<evidence type="ECO:0000313" key="3">
    <source>
        <dbReference type="RefSeq" id="XP_011045721.1"/>
    </source>
</evidence>
<accession>A0AAJ6VE10</accession>
<reference evidence="3" key="1">
    <citation type="submission" date="2025-08" db="UniProtKB">
        <authorList>
            <consortium name="RefSeq"/>
        </authorList>
    </citation>
    <scope>IDENTIFICATION</scope>
</reference>
<protein>
    <submittedName>
        <fullName evidence="3">Uncharacterized protein LOC105140548 isoform X1</fullName>
    </submittedName>
</protein>
<dbReference type="KEGG" id="peu:105140548"/>
<evidence type="ECO:0000313" key="2">
    <source>
        <dbReference type="Proteomes" id="UP000694918"/>
    </source>
</evidence>
<dbReference type="PANTHER" id="PTHR33735:SF10">
    <property type="entry name" value="EXPRESSED PROTEIN"/>
    <property type="match status" value="1"/>
</dbReference>
<name>A0AAJ6VE10_POPEU</name>